<dbReference type="GO" id="GO:0005737">
    <property type="term" value="C:cytoplasm"/>
    <property type="evidence" value="ECO:0007669"/>
    <property type="project" value="TreeGrafter"/>
</dbReference>
<dbReference type="Gene3D" id="3.40.50.720">
    <property type="entry name" value="NAD(P)-binding Rossmann-like Domain"/>
    <property type="match status" value="1"/>
</dbReference>
<dbReference type="Pfam" id="PF01370">
    <property type="entry name" value="Epimerase"/>
    <property type="match status" value="1"/>
</dbReference>
<dbReference type="InterPro" id="IPR044516">
    <property type="entry name" value="UXS-like"/>
</dbReference>
<keyword evidence="3" id="KW-0520">NAD</keyword>
<accession>A0AA37QBK1</accession>
<evidence type="ECO:0000256" key="1">
    <source>
        <dbReference type="ARBA" id="ARBA00001911"/>
    </source>
</evidence>
<dbReference type="EMBL" id="BRXS01000005">
    <property type="protein sequence ID" value="GLC26701.1"/>
    <property type="molecule type" value="Genomic_DNA"/>
</dbReference>
<comment type="caution">
    <text evidence="6">The sequence shown here is derived from an EMBL/GenBank/DDBJ whole genome shotgun (WGS) entry which is preliminary data.</text>
</comment>
<dbReference type="AlphaFoldDB" id="A0AA37QBK1"/>
<organism evidence="6 7">
    <name type="scientific">Roseisolibacter agri</name>
    <dbReference type="NCBI Taxonomy" id="2014610"/>
    <lineage>
        <taxon>Bacteria</taxon>
        <taxon>Pseudomonadati</taxon>
        <taxon>Gemmatimonadota</taxon>
        <taxon>Gemmatimonadia</taxon>
        <taxon>Gemmatimonadales</taxon>
        <taxon>Gemmatimonadaceae</taxon>
        <taxon>Roseisolibacter</taxon>
    </lineage>
</organism>
<dbReference type="PANTHER" id="PTHR43078">
    <property type="entry name" value="UDP-GLUCURONIC ACID DECARBOXYLASE-RELATED"/>
    <property type="match status" value="1"/>
</dbReference>
<comment type="cofactor">
    <cofactor evidence="1">
        <name>NAD(+)</name>
        <dbReference type="ChEBI" id="CHEBI:57540"/>
    </cofactor>
</comment>
<dbReference type="InterPro" id="IPR001509">
    <property type="entry name" value="Epimerase_deHydtase"/>
</dbReference>
<keyword evidence="7" id="KW-1185">Reference proteome</keyword>
<dbReference type="PANTHER" id="PTHR43078:SF6">
    <property type="entry name" value="UDP-GLUCURONIC ACID DECARBOXYLASE 1"/>
    <property type="match status" value="1"/>
</dbReference>
<evidence type="ECO:0000256" key="2">
    <source>
        <dbReference type="ARBA" id="ARBA00022793"/>
    </source>
</evidence>
<dbReference type="Proteomes" id="UP001161325">
    <property type="component" value="Unassembled WGS sequence"/>
</dbReference>
<gene>
    <name evidence="6" type="ORF">rosag_32140</name>
</gene>
<keyword evidence="2" id="KW-0210">Decarboxylase</keyword>
<reference evidence="6" key="1">
    <citation type="submission" date="2022-08" db="EMBL/GenBank/DDBJ databases">
        <title>Draft genome sequencing of Roseisolibacter agri AW1220.</title>
        <authorList>
            <person name="Tobiishi Y."/>
            <person name="Tonouchi A."/>
        </authorList>
    </citation>
    <scope>NUCLEOTIDE SEQUENCE</scope>
    <source>
        <strain evidence="6">AW1220</strain>
    </source>
</reference>
<evidence type="ECO:0000313" key="6">
    <source>
        <dbReference type="EMBL" id="GLC26701.1"/>
    </source>
</evidence>
<evidence type="ECO:0000259" key="5">
    <source>
        <dbReference type="Pfam" id="PF01370"/>
    </source>
</evidence>
<feature type="domain" description="NAD-dependent epimerase/dehydratase" evidence="5">
    <location>
        <begin position="29"/>
        <end position="275"/>
    </location>
</feature>
<evidence type="ECO:0000256" key="3">
    <source>
        <dbReference type="ARBA" id="ARBA00023027"/>
    </source>
</evidence>
<name>A0AA37QBK1_9BACT</name>
<proteinExistence type="predicted"/>
<dbReference type="InterPro" id="IPR036291">
    <property type="entry name" value="NAD(P)-bd_dom_sf"/>
</dbReference>
<evidence type="ECO:0000313" key="7">
    <source>
        <dbReference type="Proteomes" id="UP001161325"/>
    </source>
</evidence>
<dbReference type="GO" id="GO:0048040">
    <property type="term" value="F:UDP-glucuronate decarboxylase activity"/>
    <property type="evidence" value="ECO:0007669"/>
    <property type="project" value="TreeGrafter"/>
</dbReference>
<evidence type="ECO:0000256" key="4">
    <source>
        <dbReference type="ARBA" id="ARBA00023239"/>
    </source>
</evidence>
<protein>
    <submittedName>
        <fullName evidence="6">dTDP-glucose 4,6-dehydratase</fullName>
    </submittedName>
</protein>
<dbReference type="SUPFAM" id="SSF51735">
    <property type="entry name" value="NAD(P)-binding Rossmann-fold domains"/>
    <property type="match status" value="1"/>
</dbReference>
<dbReference type="GO" id="GO:0042732">
    <property type="term" value="P:D-xylose metabolic process"/>
    <property type="evidence" value="ECO:0007669"/>
    <property type="project" value="InterPro"/>
</dbReference>
<sequence>MKRLSREDRDYVLEGAFPHLARLRGGRLFVTGGTGFIGSWLVEAIAHANEHQNLACHLTLLVPEHELSSERVAGLAMLPGVRILPGDLVTLDASRASHAFDGVIHAAIHVDASTISARPIPTLESAVEGTRRTLEFARASGARRVLFVSSGAVYGPLPPAVACVSEDYRGGPDPFRAESVYAEGKRIGETMCAAYSRQYGIESVVARCFAFVGPRLPLDRHFAIGNFLRDALAGGPVVVTGDGTAVRSYMYAADLSIWLLAAFVAGGDGRVYNVGSSHDASLADVARVVASVAGRDVRVEVRGTPVPGAPVDRYVPSVQRAIAELGVSEGVPLQHAVERTLAWHRARS</sequence>
<keyword evidence="4" id="KW-0456">Lyase</keyword>
<dbReference type="RefSeq" id="WP_284351157.1">
    <property type="nucleotide sequence ID" value="NZ_BRXS01000005.1"/>
</dbReference>
<dbReference type="GO" id="GO:0070403">
    <property type="term" value="F:NAD+ binding"/>
    <property type="evidence" value="ECO:0007669"/>
    <property type="project" value="InterPro"/>
</dbReference>